<organism evidence="2 3">
    <name type="scientific">Sinorhizobium fredii (strain NBRC 101917 / NGR234)</name>
    <dbReference type="NCBI Taxonomy" id="394"/>
    <lineage>
        <taxon>Bacteria</taxon>
        <taxon>Pseudomonadati</taxon>
        <taxon>Pseudomonadota</taxon>
        <taxon>Alphaproteobacteria</taxon>
        <taxon>Hyphomicrobiales</taxon>
        <taxon>Rhizobiaceae</taxon>
        <taxon>Sinorhizobium/Ensifer group</taxon>
        <taxon>Sinorhizobium</taxon>
    </lineage>
</organism>
<dbReference type="Gene3D" id="1.10.260.40">
    <property type="entry name" value="lambda repressor-like DNA-binding domains"/>
    <property type="match status" value="1"/>
</dbReference>
<dbReference type="Proteomes" id="UP000001054">
    <property type="component" value="Plasmid pNGR234b"/>
</dbReference>
<reference evidence="2 3" key="2">
    <citation type="journal article" date="2009" name="Appl. Environ. Microbiol.">
        <title>Rhizobium sp. strain NGR234 possesses a remarkable number of secretion systems.</title>
        <authorList>
            <person name="Schmeisser C."/>
            <person name="Liesegang H."/>
            <person name="Krysciak D."/>
            <person name="Bakkou N."/>
            <person name="Le Quere A."/>
            <person name="Wollherr A."/>
            <person name="Heinemeyer I."/>
            <person name="Morgenstern B."/>
            <person name="Pommerening-Roeser A."/>
            <person name="Flores M."/>
            <person name="Palacios R."/>
            <person name="Brenner S."/>
            <person name="Gottschalk G."/>
            <person name="Schmitz R.A."/>
            <person name="Broughton W.J."/>
            <person name="Perret X."/>
            <person name="Strittmatter A.W."/>
            <person name="Streit W.R."/>
        </authorList>
    </citation>
    <scope>NUCLEOTIDE SEQUENCE [LARGE SCALE GENOMIC DNA]</scope>
    <source>
        <strain evidence="3">NBRC 101917 / NGR234</strain>
    </source>
</reference>
<reference evidence="3" key="1">
    <citation type="journal article" date="2004" name="J. Bacteriol.">
        <title>An evolutionary hot spot: the pNGR234b replicon of Rhizobium sp. strain NGR234.</title>
        <authorList>
            <person name="Streit W.R."/>
            <person name="Schmitz R.A."/>
            <person name="Perret X."/>
            <person name="Staehelin C."/>
            <person name="Deakin W.J."/>
            <person name="Raasch C."/>
            <person name="Liesegang H."/>
            <person name="Broughton W.J."/>
        </authorList>
    </citation>
    <scope>NUCLEOTIDE SEQUENCE [LARGE SCALE GENOMIC DNA]</scope>
    <source>
        <strain evidence="3">NBRC 101917 / NGR234</strain>
    </source>
</reference>
<name>C3KQT5_SINFN</name>
<dbReference type="InterPro" id="IPR010982">
    <property type="entry name" value="Lambda_DNA-bd_dom_sf"/>
</dbReference>
<dbReference type="KEGG" id="rhi:NGR_b09900"/>
<sequence>MVGDLITRETRSRCVGENTGWRASDVGDGGGGASHRQLVEFSLRRPVRRPEKFGAVCRSRRPTPARHSSRPAASSSSSSSSSICYYSEHVAAGHQLANCKTACLLPTNRRGNAVLFGLNSSRALIGWKQTDLAQAAGLSEMSVKNIVRGVTDSRMSPMQAIRSAFEAAGGNFIDENGEGPGVRLRKKG</sequence>
<dbReference type="AlphaFoldDB" id="C3KQT5"/>
<feature type="region of interest" description="Disordered" evidence="1">
    <location>
        <begin position="52"/>
        <end position="80"/>
    </location>
</feature>
<evidence type="ECO:0008006" key="4">
    <source>
        <dbReference type="Google" id="ProtNLM"/>
    </source>
</evidence>
<evidence type="ECO:0000313" key="2">
    <source>
        <dbReference type="EMBL" id="ACP22443.1"/>
    </source>
</evidence>
<dbReference type="OrthoDB" id="9796370at2"/>
<evidence type="ECO:0000313" key="3">
    <source>
        <dbReference type="Proteomes" id="UP000001054"/>
    </source>
</evidence>
<protein>
    <recommendedName>
        <fullName evidence="4">HTH cro/C1-type domain-containing protein</fullName>
    </recommendedName>
</protein>
<dbReference type="HOGENOM" id="CLU_1440020_0_0_5"/>
<dbReference type="EMBL" id="CP000874">
    <property type="protein sequence ID" value="ACP22443.1"/>
    <property type="molecule type" value="Genomic_DNA"/>
</dbReference>
<keyword evidence="3" id="KW-1185">Reference proteome</keyword>
<feature type="compositionally biased region" description="Basic residues" evidence="1">
    <location>
        <begin position="58"/>
        <end position="69"/>
    </location>
</feature>
<evidence type="ECO:0000256" key="1">
    <source>
        <dbReference type="SAM" id="MobiDB-lite"/>
    </source>
</evidence>
<keyword evidence="2" id="KW-0614">Plasmid</keyword>
<accession>C3KQT5</accession>
<feature type="compositionally biased region" description="Low complexity" evidence="1">
    <location>
        <begin position="70"/>
        <end position="80"/>
    </location>
</feature>
<gene>
    <name evidence="2" type="ordered locus">NGR_b09900</name>
</gene>
<proteinExistence type="predicted"/>
<geneLocation type="plasmid" evidence="3">
    <name>sym pNGR234b</name>
</geneLocation>
<dbReference type="GO" id="GO:0003677">
    <property type="term" value="F:DNA binding"/>
    <property type="evidence" value="ECO:0007669"/>
    <property type="project" value="InterPro"/>
</dbReference>